<dbReference type="SUPFAM" id="SSF50630">
    <property type="entry name" value="Acid proteases"/>
    <property type="match status" value="1"/>
</dbReference>
<evidence type="ECO:0000256" key="1">
    <source>
        <dbReference type="SAM" id="MobiDB-lite"/>
    </source>
</evidence>
<evidence type="ECO:0000313" key="4">
    <source>
        <dbReference type="Proteomes" id="UP000594892"/>
    </source>
</evidence>
<dbReference type="Proteomes" id="UP000594892">
    <property type="component" value="Chromosome 2"/>
</dbReference>
<name>A0AAP9Y3V1_BURGL</name>
<sequence>MKLMKSAMAAMTLRGAAARRRDDRHRLASGRGEPRPPVPAMPESRRRAAATRAKAARMAAVAGVLVGNAAFVAPAFSQAPACAVSAHGRSVTLRAKGVNGEPFSVARGYHLSVRVNGGEPASVLVDTGSNALVVPAWRVKGFPADPEHDSSGLVISGKLPYHYSSSGNAYFGYLIQAPVTVQGDQDTSLEAENVQVLAITEVCGSHASCQPATPANSRTLGMMGVGFQPTPTLRVNTAGGTTPATRTNVFEQVPRVQTQGWIFEPDGRIVVGLNADTTKEFTHWAPMLADRQGGLSPEGCVIVKEPGQPASQPRCGTMLLDTGMSTMNLWAYRGDAGQAPLCPPKPAGAGKKSGFNGATFPANTLITLTSPGQALTVDYQFNTSAPRQAGTPTQTYCTNVEGSSPTENAFFNTGRMPLERYGFARNQSCATFAYRRAQ</sequence>
<dbReference type="InterPro" id="IPR021109">
    <property type="entry name" value="Peptidase_aspartic_dom_sf"/>
</dbReference>
<organism evidence="3 4">
    <name type="scientific">Burkholderia glumae</name>
    <name type="common">Pseudomonas glumae</name>
    <dbReference type="NCBI Taxonomy" id="337"/>
    <lineage>
        <taxon>Bacteria</taxon>
        <taxon>Pseudomonadati</taxon>
        <taxon>Pseudomonadota</taxon>
        <taxon>Betaproteobacteria</taxon>
        <taxon>Burkholderiales</taxon>
        <taxon>Burkholderiaceae</taxon>
        <taxon>Burkholderia</taxon>
    </lineage>
</organism>
<dbReference type="Gene3D" id="2.40.70.10">
    <property type="entry name" value="Acid Proteases"/>
    <property type="match status" value="1"/>
</dbReference>
<dbReference type="InterPro" id="IPR048054">
    <property type="entry name" value="PecA_C"/>
</dbReference>
<proteinExistence type="predicted"/>
<protein>
    <recommendedName>
        <fullName evidence="2">PE cleavage protein A C-terminal domain-containing protein</fullName>
    </recommendedName>
</protein>
<reference evidence="3 4" key="1">
    <citation type="submission" date="2020-12" db="EMBL/GenBank/DDBJ databases">
        <title>FDA dAtabase for Regulatory Grade micrObial Sequences (FDA-ARGOS): Supporting development and validation of Infectious Disease Dx tests.</title>
        <authorList>
            <person name="Minogue T."/>
            <person name="Wolcott M."/>
            <person name="Wasieloski L."/>
            <person name="Aguilar W."/>
            <person name="Moore D."/>
            <person name="Jaissle J."/>
            <person name="Tallon L."/>
            <person name="Sadzewicz L."/>
            <person name="Zhao X."/>
            <person name="Boylan J."/>
            <person name="Ott S."/>
            <person name="Bowen H."/>
            <person name="Vavikolanu K."/>
            <person name="Mehta A."/>
            <person name="Aluvathingal J."/>
            <person name="Nadendla S."/>
            <person name="Yan Y."/>
            <person name="Sichtig H."/>
        </authorList>
    </citation>
    <scope>NUCLEOTIDE SEQUENCE [LARGE SCALE GENOMIC DNA]</scope>
    <source>
        <strain evidence="3 4">FDAARGOS_949</strain>
    </source>
</reference>
<evidence type="ECO:0000313" key="3">
    <source>
        <dbReference type="EMBL" id="QPQ93620.1"/>
    </source>
</evidence>
<dbReference type="Pfam" id="PF20729">
    <property type="entry name" value="PE-PGRS_C"/>
    <property type="match status" value="1"/>
</dbReference>
<accession>A0AAP9Y3V1</accession>
<gene>
    <name evidence="3" type="ORF">I6H06_15445</name>
</gene>
<dbReference type="GO" id="GO:0004190">
    <property type="term" value="F:aspartic-type endopeptidase activity"/>
    <property type="evidence" value="ECO:0007669"/>
    <property type="project" value="InterPro"/>
</dbReference>
<dbReference type="InterPro" id="IPR001969">
    <property type="entry name" value="Aspartic_peptidase_AS"/>
</dbReference>
<dbReference type="EMBL" id="CP065601">
    <property type="protein sequence ID" value="QPQ93620.1"/>
    <property type="molecule type" value="Genomic_DNA"/>
</dbReference>
<evidence type="ECO:0000259" key="2">
    <source>
        <dbReference type="Pfam" id="PF20729"/>
    </source>
</evidence>
<dbReference type="AlphaFoldDB" id="A0AAP9Y3V1"/>
<feature type="domain" description="PE cleavage protein A C-terminal" evidence="2">
    <location>
        <begin position="111"/>
        <end position="228"/>
    </location>
</feature>
<dbReference type="PROSITE" id="PS00141">
    <property type="entry name" value="ASP_PROTEASE"/>
    <property type="match status" value="1"/>
</dbReference>
<dbReference type="GO" id="GO:0006508">
    <property type="term" value="P:proteolysis"/>
    <property type="evidence" value="ECO:0007669"/>
    <property type="project" value="InterPro"/>
</dbReference>
<feature type="region of interest" description="Disordered" evidence="1">
    <location>
        <begin position="12"/>
        <end position="49"/>
    </location>
</feature>